<reference evidence="1 2" key="1">
    <citation type="journal article" date="2015" name="Nature">
        <title>rRNA introns, odd ribosomes, and small enigmatic genomes across a large radiation of phyla.</title>
        <authorList>
            <person name="Brown C.T."/>
            <person name="Hug L.A."/>
            <person name="Thomas B.C."/>
            <person name="Sharon I."/>
            <person name="Castelle C.J."/>
            <person name="Singh A."/>
            <person name="Wilkins M.J."/>
            <person name="Williams K.H."/>
            <person name="Banfield J.F."/>
        </authorList>
    </citation>
    <scope>NUCLEOTIDE SEQUENCE [LARGE SCALE GENOMIC DNA]</scope>
</reference>
<dbReference type="EMBL" id="LBXN01000025">
    <property type="protein sequence ID" value="KKR33025.1"/>
    <property type="molecule type" value="Genomic_DNA"/>
</dbReference>
<accession>A0A0G0SE83</accession>
<proteinExistence type="predicted"/>
<sequence length="349" mass="40457">MKLTINKIKKCFKSSFKRRRYCYGIFPGIKYLKNYLEKSKDKNKTIRIFYGETYDRLGVTIDSLKYYFFLGLFQKFLRQAGLNVEAVINIADTASITNREVDDKEGLYSLRSQRVSFLEKIIRVYGLDIKAIFMSEFAEKVEYRQKLETVKNYSNSKTVKSLLEKTVLRNRLKQEKDSGYRYSLEEIALSLLFNIKIGPPREIYYDKAALIVSKKSEGDTFFGIYLTPTYPLGKNFAYFIIHPDIEQFGVTPYKAGSNKLEDFRIILGKTSIGKLEELINTSFISTNPALPNPVFDLYVISDLARKLLTKDYSLPVYSLSLLKNISFLKTETIENVIKYIYKPLSEGQI</sequence>
<comment type="caution">
    <text evidence="1">The sequence shown here is derived from an EMBL/GenBank/DDBJ whole genome shotgun (WGS) entry which is preliminary data.</text>
</comment>
<evidence type="ECO:0000313" key="1">
    <source>
        <dbReference type="EMBL" id="KKR33025.1"/>
    </source>
</evidence>
<evidence type="ECO:0000313" key="2">
    <source>
        <dbReference type="Proteomes" id="UP000034539"/>
    </source>
</evidence>
<organism evidence="1 2">
    <name type="scientific">Candidatus Gottesmanbacteria bacterium GW2011_GWC2_39_8</name>
    <dbReference type="NCBI Taxonomy" id="1618450"/>
    <lineage>
        <taxon>Bacteria</taxon>
        <taxon>Candidatus Gottesmaniibacteriota</taxon>
    </lineage>
</organism>
<dbReference type="AlphaFoldDB" id="A0A0G0SE83"/>
<dbReference type="Proteomes" id="UP000034539">
    <property type="component" value="Unassembled WGS sequence"/>
</dbReference>
<protein>
    <submittedName>
        <fullName evidence="1">Uncharacterized protein</fullName>
    </submittedName>
</protein>
<gene>
    <name evidence="1" type="ORF">UT63_C0025G0002</name>
</gene>
<name>A0A0G0SE83_9BACT</name>